<proteinExistence type="predicted"/>
<keyword evidence="2" id="KW-1185">Reference proteome</keyword>
<protein>
    <submittedName>
        <fullName evidence="1">Uncharacterized protein</fullName>
    </submittedName>
</protein>
<name>A0ABS9Z363_9HYPH</name>
<dbReference type="RefSeq" id="WP_243080150.1">
    <property type="nucleotide sequence ID" value="NZ_JAIVFK010000002.1"/>
</dbReference>
<reference evidence="1" key="1">
    <citation type="journal article" date="2022" name="ISME J.">
        <title>Identification of active gaseous-alkane degraders at natural gas seeps.</title>
        <authorList>
            <person name="Farhan Ul Haque M."/>
            <person name="Hernandez M."/>
            <person name="Crombie A.T."/>
            <person name="Murrell J.C."/>
        </authorList>
    </citation>
    <scope>NUCLEOTIDE SEQUENCE</scope>
    <source>
        <strain evidence="1">PC2</strain>
    </source>
</reference>
<comment type="caution">
    <text evidence="1">The sequence shown here is derived from an EMBL/GenBank/DDBJ whole genome shotgun (WGS) entry which is preliminary data.</text>
</comment>
<accession>A0ABS9Z363</accession>
<organism evidence="1 2">
    <name type="scientific">Candidatus Rhodoblastus alkanivorans</name>
    <dbReference type="NCBI Taxonomy" id="2954117"/>
    <lineage>
        <taxon>Bacteria</taxon>
        <taxon>Pseudomonadati</taxon>
        <taxon>Pseudomonadota</taxon>
        <taxon>Alphaproteobacteria</taxon>
        <taxon>Hyphomicrobiales</taxon>
        <taxon>Rhodoblastaceae</taxon>
        <taxon>Rhodoblastus</taxon>
    </lineage>
</organism>
<dbReference type="EMBL" id="JAIVFP010000001">
    <property type="protein sequence ID" value="MCI4682093.1"/>
    <property type="molecule type" value="Genomic_DNA"/>
</dbReference>
<sequence>MTPLVPVDGGTPIVEYATHVALEDLQNPPRQKFRGRLKEMLNAQASPGDMQGE</sequence>
<dbReference type="Proteomes" id="UP001139104">
    <property type="component" value="Unassembled WGS sequence"/>
</dbReference>
<evidence type="ECO:0000313" key="1">
    <source>
        <dbReference type="EMBL" id="MCI4682093.1"/>
    </source>
</evidence>
<gene>
    <name evidence="1" type="ORF">K2U94_04825</name>
</gene>
<evidence type="ECO:0000313" key="2">
    <source>
        <dbReference type="Proteomes" id="UP001139104"/>
    </source>
</evidence>